<dbReference type="InterPro" id="IPR019734">
    <property type="entry name" value="TPR_rpt"/>
</dbReference>
<dbReference type="GO" id="GO:0051301">
    <property type="term" value="P:cell division"/>
    <property type="evidence" value="ECO:0007669"/>
    <property type="project" value="UniProtKB-KW"/>
</dbReference>
<dbReference type="GeneID" id="34520142"/>
<keyword evidence="2" id="KW-0677">Repeat</keyword>
<feature type="repeat" description="TPR" evidence="7">
    <location>
        <begin position="530"/>
        <end position="563"/>
    </location>
</feature>
<dbReference type="AlphaFoldDB" id="W6MJN5"/>
<dbReference type="GO" id="GO:0045842">
    <property type="term" value="P:positive regulation of mitotic metaphase/anaphase transition"/>
    <property type="evidence" value="ECO:0007669"/>
    <property type="project" value="TreeGrafter"/>
</dbReference>
<dbReference type="GO" id="GO:0005721">
    <property type="term" value="C:pericentric heterochromatin"/>
    <property type="evidence" value="ECO:0007669"/>
    <property type="project" value="EnsemblFungi"/>
</dbReference>
<dbReference type="Pfam" id="PF13181">
    <property type="entry name" value="TPR_8"/>
    <property type="match status" value="2"/>
</dbReference>
<dbReference type="SUPFAM" id="SSF48452">
    <property type="entry name" value="TPR-like"/>
    <property type="match status" value="2"/>
</dbReference>
<feature type="repeat" description="TPR" evidence="7">
    <location>
        <begin position="455"/>
        <end position="488"/>
    </location>
</feature>
<dbReference type="SMART" id="SM00028">
    <property type="entry name" value="TPR"/>
    <property type="match status" value="8"/>
</dbReference>
<dbReference type="Pfam" id="PF12895">
    <property type="entry name" value="ANAPC3"/>
    <property type="match status" value="1"/>
</dbReference>
<keyword evidence="9" id="KW-1185">Reference proteome</keyword>
<evidence type="ECO:0000256" key="5">
    <source>
        <dbReference type="ARBA" id="ARBA00022803"/>
    </source>
</evidence>
<keyword evidence="6" id="KW-0131">Cell cycle</keyword>
<feature type="repeat" description="TPR" evidence="7">
    <location>
        <begin position="181"/>
        <end position="214"/>
    </location>
</feature>
<name>W6MJN5_9ASCO</name>
<proteinExistence type="predicted"/>
<dbReference type="Gene3D" id="1.25.40.10">
    <property type="entry name" value="Tetratricopeptide repeat domain"/>
    <property type="match status" value="1"/>
</dbReference>
<reference evidence="8" key="2">
    <citation type="submission" date="2014-02" db="EMBL/GenBank/DDBJ databases">
        <title>Complete DNA sequence of /Kuraishia capsulata/ illustrates novel genomic features among budding yeasts (/Saccharomycotina/).</title>
        <authorList>
            <person name="Morales L."/>
            <person name="Noel B."/>
            <person name="Porcel B."/>
            <person name="Marcet-Houben M."/>
            <person name="Hullo M-F."/>
            <person name="Sacerdot C."/>
            <person name="Tekaia F."/>
            <person name="Leh-Louis V."/>
            <person name="Despons L."/>
            <person name="Khanna V."/>
            <person name="Aury J-M."/>
            <person name="Barbe V."/>
            <person name="Couloux A."/>
            <person name="Labadie K."/>
            <person name="Pelletier E."/>
            <person name="Souciet J-L."/>
            <person name="Boekhout T."/>
            <person name="Gabaldon T."/>
            <person name="Wincker P."/>
            <person name="Dujon B."/>
        </authorList>
    </citation>
    <scope>NUCLEOTIDE SEQUENCE</scope>
    <source>
        <strain evidence="8">CBS 1993</strain>
    </source>
</reference>
<dbReference type="HOGENOM" id="CLU_011751_4_0_1"/>
<gene>
    <name evidence="8" type="ORF">KUCA_T00002728001</name>
</gene>
<dbReference type="GO" id="GO:0016567">
    <property type="term" value="P:protein ubiquitination"/>
    <property type="evidence" value="ECO:0007669"/>
    <property type="project" value="TreeGrafter"/>
</dbReference>
<dbReference type="STRING" id="1382522.W6MJN5"/>
<evidence type="ECO:0000256" key="2">
    <source>
        <dbReference type="ARBA" id="ARBA00022737"/>
    </source>
</evidence>
<keyword evidence="1" id="KW-0132">Cell division</keyword>
<evidence type="ECO:0000256" key="6">
    <source>
        <dbReference type="ARBA" id="ARBA00023306"/>
    </source>
</evidence>
<keyword evidence="3" id="KW-0498">Mitosis</keyword>
<dbReference type="RefSeq" id="XP_022458754.1">
    <property type="nucleotide sequence ID" value="XM_022603005.1"/>
</dbReference>
<reference evidence="8" key="1">
    <citation type="submission" date="2013-12" db="EMBL/GenBank/DDBJ databases">
        <authorList>
            <person name="Genoscope - CEA"/>
        </authorList>
    </citation>
    <scope>NUCLEOTIDE SEQUENCE</scope>
    <source>
        <strain evidence="8">CBS 1993</strain>
    </source>
</reference>
<dbReference type="Proteomes" id="UP000019384">
    <property type="component" value="Unassembled WGS sequence"/>
</dbReference>
<dbReference type="PANTHER" id="PTHR12558">
    <property type="entry name" value="CELL DIVISION CYCLE 16,23,27"/>
    <property type="match status" value="1"/>
</dbReference>
<feature type="repeat" description="TPR" evidence="7">
    <location>
        <begin position="496"/>
        <end position="529"/>
    </location>
</feature>
<protein>
    <submittedName>
        <fullName evidence="8">Uncharacterized protein</fullName>
    </submittedName>
</protein>
<accession>W6MJN5</accession>
<dbReference type="EMBL" id="HG793127">
    <property type="protein sequence ID" value="CDK26754.1"/>
    <property type="molecule type" value="Genomic_DNA"/>
</dbReference>
<evidence type="ECO:0000313" key="8">
    <source>
        <dbReference type="EMBL" id="CDK26754.1"/>
    </source>
</evidence>
<evidence type="ECO:0000256" key="3">
    <source>
        <dbReference type="ARBA" id="ARBA00022776"/>
    </source>
</evidence>
<evidence type="ECO:0000313" key="9">
    <source>
        <dbReference type="Proteomes" id="UP000019384"/>
    </source>
</evidence>
<dbReference type="PROSITE" id="PS50005">
    <property type="entry name" value="TPR"/>
    <property type="match status" value="5"/>
</dbReference>
<dbReference type="GO" id="GO:0031145">
    <property type="term" value="P:anaphase-promoting complex-dependent catabolic process"/>
    <property type="evidence" value="ECO:0007669"/>
    <property type="project" value="EnsemblFungi"/>
</dbReference>
<feature type="repeat" description="TPR" evidence="7">
    <location>
        <begin position="353"/>
        <end position="386"/>
    </location>
</feature>
<dbReference type="GO" id="GO:0005737">
    <property type="term" value="C:cytoplasm"/>
    <property type="evidence" value="ECO:0007669"/>
    <property type="project" value="TreeGrafter"/>
</dbReference>
<evidence type="ECO:0000256" key="7">
    <source>
        <dbReference type="PROSITE-ProRule" id="PRU00339"/>
    </source>
</evidence>
<dbReference type="OrthoDB" id="10006270at2759"/>
<dbReference type="Pfam" id="PF13424">
    <property type="entry name" value="TPR_12"/>
    <property type="match status" value="1"/>
</dbReference>
<organism evidence="8 9">
    <name type="scientific">Kuraishia capsulata CBS 1993</name>
    <dbReference type="NCBI Taxonomy" id="1382522"/>
    <lineage>
        <taxon>Eukaryota</taxon>
        <taxon>Fungi</taxon>
        <taxon>Dikarya</taxon>
        <taxon>Ascomycota</taxon>
        <taxon>Saccharomycotina</taxon>
        <taxon>Pichiomycetes</taxon>
        <taxon>Pichiales</taxon>
        <taxon>Pichiaceae</taxon>
        <taxon>Kuraishia</taxon>
    </lineage>
</organism>
<dbReference type="GO" id="GO:0005680">
    <property type="term" value="C:anaphase-promoting complex"/>
    <property type="evidence" value="ECO:0007669"/>
    <property type="project" value="EnsemblFungi"/>
</dbReference>
<evidence type="ECO:0000256" key="1">
    <source>
        <dbReference type="ARBA" id="ARBA00022618"/>
    </source>
</evidence>
<sequence>MSTNSPNNSTLTISPFVRGQKKKDFYATPPNVLLPHQSSNSKMFSTPSSQNSSLKFETGLAEDPPLTQADRLRLWRHDAFFQHHYTTAEYVGDKVLSLTNDPNDAFWLAQIYYATGNYIGARTLLMGPDFEDSIACRYLAGQCLIKLEEWDEALDIIGDVNPFKTDHSTNKNLDGGIKLEASMCYLRGVIFSRQNDFERAKECFQEAVLVDAKCFEAFDELIKNNLLTPKEEWSLLNSLHYEDADINGDLVKLLYTTRLNKYVNMPSFEEAESRLREEYNLGNNADILLSRANLLFVQCKFQQCLLICEELMERNSTNFSAIPLYLSCLHELGGKNKLFLIAHELADNHPNHHVTWLAIGIYYFSIKKIGEARAFFSKASTVSPNFGPAWIGFAHTFAAESEHEQAISAYATASRLFPGSHLPNMFLGMQYLQMNNLSLADEYLSSAFSICPNDPLLLNELGVVYYHRGSLENAEQYFLRAVTAAKNLSADSKVWTSVNSNLGHVYRRMDMYGKALQCFKKVLKVSNRDVNTYTALGLVYLKMRDLTQAIEVLHTALGISSTNRVASDLLKRALEQGSGDSKDFFGKTERLGRLVQQPVGGLVTETPLNRNKGNRISSSGVNSEYAIDVMVDNLKKGAESSDEEDVMEIESD</sequence>
<keyword evidence="5 7" id="KW-0802">TPR repeat</keyword>
<dbReference type="PANTHER" id="PTHR12558:SF9">
    <property type="entry name" value="CELL DIVISION CYCLE PROTEIN 16 HOMOLOG"/>
    <property type="match status" value="1"/>
</dbReference>
<evidence type="ECO:0000256" key="4">
    <source>
        <dbReference type="ARBA" id="ARBA00022786"/>
    </source>
</evidence>
<keyword evidence="4" id="KW-0833">Ubl conjugation pathway</keyword>
<dbReference type="InterPro" id="IPR011990">
    <property type="entry name" value="TPR-like_helical_dom_sf"/>
</dbReference>